<comment type="caution">
    <text evidence="1">The sequence shown here is derived from an EMBL/GenBank/DDBJ whole genome shotgun (WGS) entry which is preliminary data.</text>
</comment>
<dbReference type="Proteomes" id="UP001500141">
    <property type="component" value="Unassembled WGS sequence"/>
</dbReference>
<dbReference type="EMBL" id="BAABIP010000015">
    <property type="protein sequence ID" value="GAA4767580.1"/>
    <property type="molecule type" value="Genomic_DNA"/>
</dbReference>
<sequence length="43" mass="5242">MFDYKGIVLKKEEIILIVFYLPYKIDFYKDDKKRLIFGIAKIL</sequence>
<proteinExistence type="predicted"/>
<organism evidence="1 2">
    <name type="scientific">Flavobacterium hankyongi</name>
    <dbReference type="NCBI Taxonomy" id="1176532"/>
    <lineage>
        <taxon>Bacteria</taxon>
        <taxon>Pseudomonadati</taxon>
        <taxon>Bacteroidota</taxon>
        <taxon>Flavobacteriia</taxon>
        <taxon>Flavobacteriales</taxon>
        <taxon>Flavobacteriaceae</taxon>
        <taxon>Flavobacterium</taxon>
    </lineage>
</organism>
<evidence type="ECO:0000313" key="2">
    <source>
        <dbReference type="Proteomes" id="UP001500141"/>
    </source>
</evidence>
<reference evidence="2" key="1">
    <citation type="journal article" date="2019" name="Int. J. Syst. Evol. Microbiol.">
        <title>The Global Catalogue of Microorganisms (GCM) 10K type strain sequencing project: providing services to taxonomists for standard genome sequencing and annotation.</title>
        <authorList>
            <consortium name="The Broad Institute Genomics Platform"/>
            <consortium name="The Broad Institute Genome Sequencing Center for Infectious Disease"/>
            <person name="Wu L."/>
            <person name="Ma J."/>
        </authorList>
    </citation>
    <scope>NUCLEOTIDE SEQUENCE [LARGE SCALE GENOMIC DNA]</scope>
    <source>
        <strain evidence="2">JCM 18198</strain>
    </source>
</reference>
<name>A0ABP8ZWU4_9FLAO</name>
<protein>
    <submittedName>
        <fullName evidence="1">Uncharacterized protein</fullName>
    </submittedName>
</protein>
<evidence type="ECO:0000313" key="1">
    <source>
        <dbReference type="EMBL" id="GAA4767580.1"/>
    </source>
</evidence>
<keyword evidence="2" id="KW-1185">Reference proteome</keyword>
<accession>A0ABP8ZWU4</accession>
<gene>
    <name evidence="1" type="ORF">GCM10023230_16690</name>
</gene>